<dbReference type="PANTHER" id="PTHR13878:SF53">
    <property type="entry name" value="CYTOKININ DEHYDROGENASE 6"/>
    <property type="match status" value="1"/>
</dbReference>
<protein>
    <submittedName>
        <fullName evidence="6">FAD-binding oxidoreductase</fullName>
    </submittedName>
</protein>
<dbReference type="InterPro" id="IPR016169">
    <property type="entry name" value="FAD-bd_PCMH_sub2"/>
</dbReference>
<dbReference type="SUPFAM" id="SSF56176">
    <property type="entry name" value="FAD-binding/transporter-associated domain-like"/>
    <property type="match status" value="1"/>
</dbReference>
<evidence type="ECO:0000256" key="2">
    <source>
        <dbReference type="ARBA" id="ARBA00022630"/>
    </source>
</evidence>
<sequence length="492" mass="52904">MALTRRAALFGAGAAVGVAGSRWMGAANPSLDGVAIVAPAGGETTLNDASLLSETPIFKHIIIKDPPGDALIATLRAELRAAEAEDRPVSIGAARHSMGGQAIPRDGHAITFDTPSILVEGETYRVQAGTRWHQVITALDPLGLSPKVMQSNADFGVASTFSVGAHGWPMPYGPMGSTVRSVQMLLADGTLVTASRSENADLFAAAMGGYGLIGLITELEVEAVPNQLLEPTFQTMPTADFAAAFTAIADGSTPMAYGRLNIDREGFFDDAMLVTYRPVAGDIPPASGSGFLSKASRAIFRAQPGNEWIKRRRWGIETGIGAMLAGASSRSSLMNEPVITLDDRDPTRTDILHEYFVAPDRFADFAAAAKAIIPGSYQELLNITLRYVAQDPTALLSYAPDGPRIASVLLFSQEMTARAEADMTRMTQELIEAVLAIGGSYYLPYRLHATPDQFRRCYGRSLDFLKVKLQVDPKLRLRNALWDTYLDKGFVY</sequence>
<dbReference type="OrthoDB" id="143770at2"/>
<dbReference type="InterPro" id="IPR006094">
    <property type="entry name" value="Oxid_FAD_bind_N"/>
</dbReference>
<dbReference type="EMBL" id="CP034328">
    <property type="protein sequence ID" value="AZL59087.1"/>
    <property type="molecule type" value="Genomic_DNA"/>
</dbReference>
<dbReference type="GO" id="GO:0071949">
    <property type="term" value="F:FAD binding"/>
    <property type="evidence" value="ECO:0007669"/>
    <property type="project" value="InterPro"/>
</dbReference>
<dbReference type="InterPro" id="IPR016164">
    <property type="entry name" value="FAD-linked_Oxase-like_C"/>
</dbReference>
<dbReference type="InterPro" id="IPR050432">
    <property type="entry name" value="FAD-linked_Oxidoreductases_BP"/>
</dbReference>
<keyword evidence="2" id="KW-0285">Flavoprotein</keyword>
<evidence type="ECO:0000256" key="4">
    <source>
        <dbReference type="ARBA" id="ARBA00023002"/>
    </source>
</evidence>
<keyword evidence="7" id="KW-1185">Reference proteome</keyword>
<dbReference type="RefSeq" id="WP_125325284.1">
    <property type="nucleotide sequence ID" value="NZ_CP034328.1"/>
</dbReference>
<evidence type="ECO:0000259" key="5">
    <source>
        <dbReference type="PROSITE" id="PS51387"/>
    </source>
</evidence>
<reference evidence="6 7" key="1">
    <citation type="submission" date="2018-12" db="EMBL/GenBank/DDBJ databases">
        <title>Complete genome sequencing of Tabrizicola sp. K13M18.</title>
        <authorList>
            <person name="Bae J.-W."/>
        </authorList>
    </citation>
    <scope>NUCLEOTIDE SEQUENCE [LARGE SCALE GENOMIC DNA]</scope>
    <source>
        <strain evidence="6 7">K13M18</strain>
    </source>
</reference>
<dbReference type="Pfam" id="PF01565">
    <property type="entry name" value="FAD_binding_4"/>
    <property type="match status" value="1"/>
</dbReference>
<dbReference type="InterPro" id="IPR036318">
    <property type="entry name" value="FAD-bd_PCMH-like_sf"/>
</dbReference>
<organism evidence="6 7">
    <name type="scientific">Tabrizicola piscis</name>
    <dbReference type="NCBI Taxonomy" id="2494374"/>
    <lineage>
        <taxon>Bacteria</taxon>
        <taxon>Pseudomonadati</taxon>
        <taxon>Pseudomonadota</taxon>
        <taxon>Alphaproteobacteria</taxon>
        <taxon>Rhodobacterales</taxon>
        <taxon>Paracoccaceae</taxon>
        <taxon>Tabrizicola</taxon>
    </lineage>
</organism>
<dbReference type="Gene3D" id="3.30.465.10">
    <property type="match status" value="1"/>
</dbReference>
<gene>
    <name evidence="6" type="ORF">EI545_09685</name>
</gene>
<dbReference type="SUPFAM" id="SSF55103">
    <property type="entry name" value="FAD-linked oxidases, C-terminal domain"/>
    <property type="match status" value="1"/>
</dbReference>
<proteinExistence type="inferred from homology"/>
<feature type="domain" description="FAD-binding PCMH-type" evidence="5">
    <location>
        <begin position="63"/>
        <end position="226"/>
    </location>
</feature>
<dbReference type="PANTHER" id="PTHR13878">
    <property type="entry name" value="GULONOLACTONE OXIDASE"/>
    <property type="match status" value="1"/>
</dbReference>
<dbReference type="InterPro" id="IPR016166">
    <property type="entry name" value="FAD-bd_PCMH"/>
</dbReference>
<keyword evidence="4" id="KW-0560">Oxidoreductase</keyword>
<keyword evidence="3" id="KW-0274">FAD</keyword>
<dbReference type="KEGG" id="taw:EI545_09685"/>
<comment type="similarity">
    <text evidence="1">Belongs to the oxygen-dependent FAD-linked oxidoreductase family.</text>
</comment>
<evidence type="ECO:0000313" key="7">
    <source>
        <dbReference type="Proteomes" id="UP000282002"/>
    </source>
</evidence>
<evidence type="ECO:0000256" key="3">
    <source>
        <dbReference type="ARBA" id="ARBA00022827"/>
    </source>
</evidence>
<accession>A0A3S8U684</accession>
<name>A0A3S8U684_9RHOB</name>
<dbReference type="Proteomes" id="UP000282002">
    <property type="component" value="Chromosome"/>
</dbReference>
<dbReference type="AlphaFoldDB" id="A0A3S8U684"/>
<dbReference type="PROSITE" id="PS51387">
    <property type="entry name" value="FAD_PCMH"/>
    <property type="match status" value="1"/>
</dbReference>
<evidence type="ECO:0000313" key="6">
    <source>
        <dbReference type="EMBL" id="AZL59087.1"/>
    </source>
</evidence>
<dbReference type="GO" id="GO:0016491">
    <property type="term" value="F:oxidoreductase activity"/>
    <property type="evidence" value="ECO:0007669"/>
    <property type="project" value="UniProtKB-KW"/>
</dbReference>
<evidence type="ECO:0000256" key="1">
    <source>
        <dbReference type="ARBA" id="ARBA00005466"/>
    </source>
</evidence>